<evidence type="ECO:0000256" key="2">
    <source>
        <dbReference type="ARBA" id="ARBA00022729"/>
    </source>
</evidence>
<dbReference type="GO" id="GO:0006924">
    <property type="term" value="P:activation-induced cell death of T cells"/>
    <property type="evidence" value="ECO:0007669"/>
    <property type="project" value="TreeGrafter"/>
</dbReference>
<dbReference type="GO" id="GO:0045121">
    <property type="term" value="C:membrane raft"/>
    <property type="evidence" value="ECO:0007669"/>
    <property type="project" value="TreeGrafter"/>
</dbReference>
<dbReference type="InterPro" id="IPR011029">
    <property type="entry name" value="DEATH-like_dom_sf"/>
</dbReference>
<feature type="transmembrane region" description="Helical" evidence="7">
    <location>
        <begin position="12"/>
        <end position="32"/>
    </location>
</feature>
<keyword evidence="7" id="KW-0472">Membrane</keyword>
<feature type="repeat" description="TNFR-Cys" evidence="6">
    <location>
        <begin position="125"/>
        <end position="166"/>
    </location>
</feature>
<dbReference type="GO" id="GO:0031265">
    <property type="term" value="C:CD95 death-inducing signaling complex"/>
    <property type="evidence" value="ECO:0007669"/>
    <property type="project" value="TreeGrafter"/>
</dbReference>
<keyword evidence="4 6" id="KW-1015">Disulfide bond</keyword>
<feature type="disulfide bond" evidence="6">
    <location>
        <begin position="126"/>
        <end position="141"/>
    </location>
</feature>
<keyword evidence="7" id="KW-1133">Transmembrane helix</keyword>
<accession>A0AAD1RNC8</accession>
<feature type="disulfide bond" evidence="6">
    <location>
        <begin position="85"/>
        <end position="100"/>
    </location>
</feature>
<evidence type="ECO:0000259" key="9">
    <source>
        <dbReference type="PROSITE" id="PS50050"/>
    </source>
</evidence>
<dbReference type="CDD" id="cd10580">
    <property type="entry name" value="TNFRSF10"/>
    <property type="match status" value="1"/>
</dbReference>
<keyword evidence="1" id="KW-0053">Apoptosis</keyword>
<dbReference type="InterPro" id="IPR034024">
    <property type="entry name" value="TNFRSF10_N"/>
</dbReference>
<dbReference type="GO" id="GO:0043066">
    <property type="term" value="P:negative regulation of apoptotic process"/>
    <property type="evidence" value="ECO:0007669"/>
    <property type="project" value="TreeGrafter"/>
</dbReference>
<evidence type="ECO:0000313" key="11">
    <source>
        <dbReference type="Proteomes" id="UP001295444"/>
    </source>
</evidence>
<feature type="disulfide bond" evidence="6">
    <location>
        <begin position="148"/>
        <end position="166"/>
    </location>
</feature>
<dbReference type="GO" id="GO:0005031">
    <property type="term" value="F:tumor necrosis factor receptor activity"/>
    <property type="evidence" value="ECO:0007669"/>
    <property type="project" value="TreeGrafter"/>
</dbReference>
<evidence type="ECO:0000256" key="4">
    <source>
        <dbReference type="ARBA" id="ARBA00023157"/>
    </source>
</evidence>
<dbReference type="EMBL" id="OW240914">
    <property type="protein sequence ID" value="CAH2275131.1"/>
    <property type="molecule type" value="Genomic_DNA"/>
</dbReference>
<feature type="repeat" description="TNFR-Cys" evidence="6">
    <location>
        <begin position="84"/>
        <end position="124"/>
    </location>
</feature>
<dbReference type="InterPro" id="IPR000488">
    <property type="entry name" value="Death_dom"/>
</dbReference>
<dbReference type="PANTHER" id="PTHR46874:SF2">
    <property type="entry name" value="TUMOR NECROSIS FACTOR RECEPTOR SUPERFAMILY MEMBER 10A ISOFORM X1"/>
    <property type="match status" value="1"/>
</dbReference>
<dbReference type="GO" id="GO:0009897">
    <property type="term" value="C:external side of plasma membrane"/>
    <property type="evidence" value="ECO:0007669"/>
    <property type="project" value="TreeGrafter"/>
</dbReference>
<dbReference type="AlphaFoldDB" id="A0AAD1RNC8"/>
<feature type="disulfide bond" evidence="6">
    <location>
        <begin position="106"/>
        <end position="124"/>
    </location>
</feature>
<dbReference type="Proteomes" id="UP001295444">
    <property type="component" value="Chromosome 03"/>
</dbReference>
<dbReference type="SUPFAM" id="SSF47986">
    <property type="entry name" value="DEATH domain"/>
    <property type="match status" value="1"/>
</dbReference>
<comment type="caution">
    <text evidence="6">Lacks conserved residue(s) required for the propagation of feature annotation.</text>
</comment>
<evidence type="ECO:0000313" key="10">
    <source>
        <dbReference type="EMBL" id="CAH2275131.1"/>
    </source>
</evidence>
<keyword evidence="11" id="KW-1185">Reference proteome</keyword>
<dbReference type="GO" id="GO:0032872">
    <property type="term" value="P:regulation of stress-activated MAPK cascade"/>
    <property type="evidence" value="ECO:0007669"/>
    <property type="project" value="TreeGrafter"/>
</dbReference>
<feature type="transmembrane region" description="Helical" evidence="7">
    <location>
        <begin position="175"/>
        <end position="199"/>
    </location>
</feature>
<feature type="domain" description="Death" evidence="8">
    <location>
        <begin position="259"/>
        <end position="327"/>
    </location>
</feature>
<gene>
    <name evidence="10" type="ORF">PECUL_23A043941</name>
</gene>
<dbReference type="Gene3D" id="2.10.50.10">
    <property type="entry name" value="Tumor Necrosis Factor Receptor, subunit A, domain 2"/>
    <property type="match status" value="3"/>
</dbReference>
<organism evidence="10 11">
    <name type="scientific">Pelobates cultripes</name>
    <name type="common">Western spadefoot toad</name>
    <dbReference type="NCBI Taxonomy" id="61616"/>
    <lineage>
        <taxon>Eukaryota</taxon>
        <taxon>Metazoa</taxon>
        <taxon>Chordata</taxon>
        <taxon>Craniata</taxon>
        <taxon>Vertebrata</taxon>
        <taxon>Euteleostomi</taxon>
        <taxon>Amphibia</taxon>
        <taxon>Batrachia</taxon>
        <taxon>Anura</taxon>
        <taxon>Pelobatoidea</taxon>
        <taxon>Pelobatidae</taxon>
        <taxon>Pelobates</taxon>
    </lineage>
</organism>
<dbReference type="Gene3D" id="1.10.533.10">
    <property type="entry name" value="Death Domain, Fas"/>
    <property type="match status" value="1"/>
</dbReference>
<dbReference type="SUPFAM" id="SSF57586">
    <property type="entry name" value="TNF receptor-like"/>
    <property type="match status" value="2"/>
</dbReference>
<keyword evidence="7" id="KW-0812">Transmembrane</keyword>
<dbReference type="PROSITE" id="PS00652">
    <property type="entry name" value="TNFR_NGFR_1"/>
    <property type="match status" value="1"/>
</dbReference>
<evidence type="ECO:0000256" key="6">
    <source>
        <dbReference type="PROSITE-ProRule" id="PRU00206"/>
    </source>
</evidence>
<keyword evidence="2" id="KW-0732">Signal</keyword>
<proteinExistence type="predicted"/>
<keyword evidence="5" id="KW-0325">Glycoprotein</keyword>
<dbReference type="Pfam" id="PF00020">
    <property type="entry name" value="TNFR_c6"/>
    <property type="match status" value="2"/>
</dbReference>
<name>A0AAD1RNC8_PELCU</name>
<evidence type="ECO:0000259" key="8">
    <source>
        <dbReference type="PROSITE" id="PS50017"/>
    </source>
</evidence>
<keyword evidence="3" id="KW-0677">Repeat</keyword>
<reference evidence="10" key="1">
    <citation type="submission" date="2022-03" db="EMBL/GenBank/DDBJ databases">
        <authorList>
            <person name="Alioto T."/>
            <person name="Alioto T."/>
            <person name="Gomez Garrido J."/>
        </authorList>
    </citation>
    <scope>NUCLEOTIDE SEQUENCE</scope>
</reference>
<feature type="domain" description="TNFR-Cys" evidence="9">
    <location>
        <begin position="84"/>
        <end position="124"/>
    </location>
</feature>
<keyword evidence="10" id="KW-0675">Receptor</keyword>
<evidence type="ECO:0000256" key="1">
    <source>
        <dbReference type="ARBA" id="ARBA00022703"/>
    </source>
</evidence>
<dbReference type="PROSITE" id="PS50050">
    <property type="entry name" value="TNFR_NGFR_2"/>
    <property type="match status" value="2"/>
</dbReference>
<dbReference type="SMART" id="SM00208">
    <property type="entry name" value="TNFR"/>
    <property type="match status" value="3"/>
</dbReference>
<dbReference type="GO" id="GO:0097527">
    <property type="term" value="P:necroptotic signaling pathway"/>
    <property type="evidence" value="ECO:0007669"/>
    <property type="project" value="TreeGrafter"/>
</dbReference>
<evidence type="ECO:0000256" key="3">
    <source>
        <dbReference type="ARBA" id="ARBA00022737"/>
    </source>
</evidence>
<evidence type="ECO:0000256" key="5">
    <source>
        <dbReference type="ARBA" id="ARBA00023180"/>
    </source>
</evidence>
<feature type="disulfide bond" evidence="6">
    <location>
        <begin position="103"/>
        <end position="116"/>
    </location>
</feature>
<protein>
    <submittedName>
        <fullName evidence="10">Tumor necrosis factor receptor superfamily member 10B-like isoform X2</fullName>
    </submittedName>
</protein>
<evidence type="ECO:0000256" key="7">
    <source>
        <dbReference type="SAM" id="Phobius"/>
    </source>
</evidence>
<sequence length="339" mass="38645">MGPTGVISSQGMSWWLPLKTFIFLTILLIAPVTDSLPQRLLRNLEQQDNDYFYTHGQIKCRVCPAGFHVEEHCTIPNSNSTCEPCEEGSYSEGPTGLMNCHTCTHCRTDQEEVSACTNKKNTVCRCTSGKYCLPDNPCEICHKCSTSCPEGEVVKHPCNATADIQCSQPSIRNRLWRCITIVSAILFVIIGVFAGYRVLEKRWSRTTRKLSRLLPCKGGTDSPFNQRSLVTLDFNQDRDKSYAMSNSFYIFHEKVPFDNWKKFMRRLNLEENKIREAESKDPGNAKEQHYNMLNFWYQSSSGSVNDLLKALSDLKMHQQSLDIIDELLKENLFVVAQTV</sequence>
<dbReference type="GO" id="GO:0097192">
    <property type="term" value="P:extrinsic apoptotic signaling pathway in absence of ligand"/>
    <property type="evidence" value="ECO:0007669"/>
    <property type="project" value="TreeGrafter"/>
</dbReference>
<dbReference type="GO" id="GO:0097049">
    <property type="term" value="P:motor neuron apoptotic process"/>
    <property type="evidence" value="ECO:0007669"/>
    <property type="project" value="TreeGrafter"/>
</dbReference>
<dbReference type="PANTHER" id="PTHR46874">
    <property type="entry name" value="TUMOR NECROSIS FACTOR RECEPTOR SUPERFAMILY MEMBER 6"/>
    <property type="match status" value="1"/>
</dbReference>
<dbReference type="InterPro" id="IPR001368">
    <property type="entry name" value="TNFR/NGFR_Cys_rich_reg"/>
</dbReference>
<dbReference type="Pfam" id="PF00531">
    <property type="entry name" value="Death"/>
    <property type="match status" value="1"/>
</dbReference>
<dbReference type="SMART" id="SM00005">
    <property type="entry name" value="DEATH"/>
    <property type="match status" value="1"/>
</dbReference>
<dbReference type="PROSITE" id="PS50017">
    <property type="entry name" value="DEATH_DOMAIN"/>
    <property type="match status" value="1"/>
</dbReference>
<feature type="domain" description="TNFR-Cys" evidence="9">
    <location>
        <begin position="125"/>
        <end position="166"/>
    </location>
</feature>